<dbReference type="Proteomes" id="UP000238322">
    <property type="component" value="Unassembled WGS sequence"/>
</dbReference>
<sequence length="240" mass="24851">MRVMRPIVACVVLALGIVVEADAGILLTRNDLDTSLGAAASTEDFESWTGSALTAPDFDTLDSSTILGGQGPGIVNDGLLFTADPGPAGFSFLQLDRSGFYNVPSGSLLAVGQGLIIDFQDFVTDAGFDFFEFDGSADTATITVFGADDTTLLYTSGLLSAPNAPASNFFGYQDLGGIGKIEISSTNRPFSPLIDNLTYGSTVAPVPEPSTMALIAIGAGLAGLNALRRRRGARHAETTA</sequence>
<evidence type="ECO:0000313" key="2">
    <source>
        <dbReference type="EMBL" id="PQO37535.1"/>
    </source>
</evidence>
<dbReference type="NCBIfam" id="TIGR02595">
    <property type="entry name" value="PEP_CTERM"/>
    <property type="match status" value="1"/>
</dbReference>
<feature type="domain" description="Ice-binding protein C-terminal" evidence="1">
    <location>
        <begin position="205"/>
        <end position="231"/>
    </location>
</feature>
<dbReference type="EMBL" id="PUHY01000005">
    <property type="protein sequence ID" value="PQO37535.1"/>
    <property type="molecule type" value="Genomic_DNA"/>
</dbReference>
<dbReference type="AlphaFoldDB" id="A0A2S8FZB7"/>
<evidence type="ECO:0000259" key="1">
    <source>
        <dbReference type="Pfam" id="PF07589"/>
    </source>
</evidence>
<proteinExistence type="predicted"/>
<reference evidence="2 3" key="1">
    <citation type="submission" date="2018-02" db="EMBL/GenBank/DDBJ databases">
        <title>Comparative genomes isolates from brazilian mangrove.</title>
        <authorList>
            <person name="Araujo J.E."/>
            <person name="Taketani R.G."/>
            <person name="Silva M.C.P."/>
            <person name="Loureco M.V."/>
            <person name="Andreote F.D."/>
        </authorList>
    </citation>
    <scope>NUCLEOTIDE SEQUENCE [LARGE SCALE GENOMIC DNA]</scope>
    <source>
        <strain evidence="2 3">Hex-1 MGV</strain>
    </source>
</reference>
<dbReference type="Pfam" id="PF07589">
    <property type="entry name" value="PEP-CTERM"/>
    <property type="match status" value="1"/>
</dbReference>
<comment type="caution">
    <text evidence="2">The sequence shown here is derived from an EMBL/GenBank/DDBJ whole genome shotgun (WGS) entry which is preliminary data.</text>
</comment>
<gene>
    <name evidence="2" type="ORF">C5Y83_06210</name>
</gene>
<name>A0A2S8FZB7_9BACT</name>
<dbReference type="InterPro" id="IPR013424">
    <property type="entry name" value="Ice-binding_C"/>
</dbReference>
<organism evidence="2 3">
    <name type="scientific">Blastopirellula marina</name>
    <dbReference type="NCBI Taxonomy" id="124"/>
    <lineage>
        <taxon>Bacteria</taxon>
        <taxon>Pseudomonadati</taxon>
        <taxon>Planctomycetota</taxon>
        <taxon>Planctomycetia</taxon>
        <taxon>Pirellulales</taxon>
        <taxon>Pirellulaceae</taxon>
        <taxon>Blastopirellula</taxon>
    </lineage>
</organism>
<evidence type="ECO:0000313" key="3">
    <source>
        <dbReference type="Proteomes" id="UP000238322"/>
    </source>
</evidence>
<accession>A0A2S8FZB7</accession>
<protein>
    <recommendedName>
        <fullName evidence="1">Ice-binding protein C-terminal domain-containing protein</fullName>
    </recommendedName>
</protein>